<dbReference type="PANTHER" id="PTHR11709">
    <property type="entry name" value="MULTI-COPPER OXIDASE"/>
    <property type="match status" value="1"/>
</dbReference>
<keyword evidence="10" id="KW-1185">Reference proteome</keyword>
<accession>R7SEA0</accession>
<dbReference type="EMBL" id="JH711592">
    <property type="protein sequence ID" value="EIW74506.1"/>
    <property type="molecule type" value="Genomic_DNA"/>
</dbReference>
<evidence type="ECO:0000259" key="7">
    <source>
        <dbReference type="Pfam" id="PF07731"/>
    </source>
</evidence>
<dbReference type="InterPro" id="IPR008972">
    <property type="entry name" value="Cupredoxin"/>
</dbReference>
<organism evidence="9 10">
    <name type="scientific">Coniophora puteana (strain RWD-64-598)</name>
    <name type="common">Brown rot fungus</name>
    <dbReference type="NCBI Taxonomy" id="741705"/>
    <lineage>
        <taxon>Eukaryota</taxon>
        <taxon>Fungi</taxon>
        <taxon>Dikarya</taxon>
        <taxon>Basidiomycota</taxon>
        <taxon>Agaricomycotina</taxon>
        <taxon>Agaricomycetes</taxon>
        <taxon>Agaricomycetidae</taxon>
        <taxon>Boletales</taxon>
        <taxon>Coniophorineae</taxon>
        <taxon>Coniophoraceae</taxon>
        <taxon>Coniophora</taxon>
    </lineage>
</organism>
<keyword evidence="4" id="KW-0325">Glycoprotein</keyword>
<feature type="domain" description="Plastocyanin-like" evidence="7">
    <location>
        <begin position="386"/>
        <end position="508"/>
    </location>
</feature>
<evidence type="ECO:0000256" key="3">
    <source>
        <dbReference type="ARBA" id="ARBA00023157"/>
    </source>
</evidence>
<evidence type="ECO:0000256" key="5">
    <source>
        <dbReference type="SAM" id="SignalP"/>
    </source>
</evidence>
<evidence type="ECO:0000256" key="1">
    <source>
        <dbReference type="ARBA" id="ARBA00010609"/>
    </source>
</evidence>
<dbReference type="FunFam" id="2.60.40.420:FF:000045">
    <property type="entry name" value="Laccase 2"/>
    <property type="match status" value="1"/>
</dbReference>
<name>R7SEA0_CONPW</name>
<proteinExistence type="inferred from homology"/>
<keyword evidence="2" id="KW-0186">Copper</keyword>
<dbReference type="Pfam" id="PF00394">
    <property type="entry name" value="Cu-oxidase"/>
    <property type="match status" value="1"/>
</dbReference>
<dbReference type="PANTHER" id="PTHR11709:SF511">
    <property type="entry name" value="LACCASE"/>
    <property type="match status" value="1"/>
</dbReference>
<feature type="domain" description="Plastocyanin-like" evidence="8">
    <location>
        <begin position="42"/>
        <end position="160"/>
    </location>
</feature>
<evidence type="ECO:0000259" key="6">
    <source>
        <dbReference type="Pfam" id="PF00394"/>
    </source>
</evidence>
<dbReference type="InterPro" id="IPR011707">
    <property type="entry name" value="Cu-oxidase-like_N"/>
</dbReference>
<dbReference type="InterPro" id="IPR001117">
    <property type="entry name" value="Cu-oxidase_2nd"/>
</dbReference>
<evidence type="ECO:0000256" key="4">
    <source>
        <dbReference type="ARBA" id="ARBA00023180"/>
    </source>
</evidence>
<dbReference type="RefSeq" id="XP_007775338.1">
    <property type="nucleotide sequence ID" value="XM_007777148.1"/>
</dbReference>
<dbReference type="eggNOG" id="KOG1263">
    <property type="taxonomic scope" value="Eukaryota"/>
</dbReference>
<feature type="chain" id="PRO_5004444062" evidence="5">
    <location>
        <begin position="20"/>
        <end position="545"/>
    </location>
</feature>
<evidence type="ECO:0000313" key="9">
    <source>
        <dbReference type="EMBL" id="EIW74506.1"/>
    </source>
</evidence>
<keyword evidence="5" id="KW-0732">Signal</keyword>
<reference evidence="10" key="1">
    <citation type="journal article" date="2012" name="Science">
        <title>The Paleozoic origin of enzymatic lignin decomposition reconstructed from 31 fungal genomes.</title>
        <authorList>
            <person name="Floudas D."/>
            <person name="Binder M."/>
            <person name="Riley R."/>
            <person name="Barry K."/>
            <person name="Blanchette R.A."/>
            <person name="Henrissat B."/>
            <person name="Martinez A.T."/>
            <person name="Otillar R."/>
            <person name="Spatafora J.W."/>
            <person name="Yadav J.S."/>
            <person name="Aerts A."/>
            <person name="Benoit I."/>
            <person name="Boyd A."/>
            <person name="Carlson A."/>
            <person name="Copeland A."/>
            <person name="Coutinho P.M."/>
            <person name="de Vries R.P."/>
            <person name="Ferreira P."/>
            <person name="Findley K."/>
            <person name="Foster B."/>
            <person name="Gaskell J."/>
            <person name="Glotzer D."/>
            <person name="Gorecki P."/>
            <person name="Heitman J."/>
            <person name="Hesse C."/>
            <person name="Hori C."/>
            <person name="Igarashi K."/>
            <person name="Jurgens J.A."/>
            <person name="Kallen N."/>
            <person name="Kersten P."/>
            <person name="Kohler A."/>
            <person name="Kuees U."/>
            <person name="Kumar T.K.A."/>
            <person name="Kuo A."/>
            <person name="LaButti K."/>
            <person name="Larrondo L.F."/>
            <person name="Lindquist E."/>
            <person name="Ling A."/>
            <person name="Lombard V."/>
            <person name="Lucas S."/>
            <person name="Lundell T."/>
            <person name="Martin R."/>
            <person name="McLaughlin D.J."/>
            <person name="Morgenstern I."/>
            <person name="Morin E."/>
            <person name="Murat C."/>
            <person name="Nagy L.G."/>
            <person name="Nolan M."/>
            <person name="Ohm R.A."/>
            <person name="Patyshakuliyeva A."/>
            <person name="Rokas A."/>
            <person name="Ruiz-Duenas F.J."/>
            <person name="Sabat G."/>
            <person name="Salamov A."/>
            <person name="Samejima M."/>
            <person name="Schmutz J."/>
            <person name="Slot J.C."/>
            <person name="St John F."/>
            <person name="Stenlid J."/>
            <person name="Sun H."/>
            <person name="Sun S."/>
            <person name="Syed K."/>
            <person name="Tsang A."/>
            <person name="Wiebenga A."/>
            <person name="Young D."/>
            <person name="Pisabarro A."/>
            <person name="Eastwood D.C."/>
            <person name="Martin F."/>
            <person name="Cullen D."/>
            <person name="Grigoriev I.V."/>
            <person name="Hibbett D.S."/>
        </authorList>
    </citation>
    <scope>NUCLEOTIDE SEQUENCE [LARGE SCALE GENOMIC DNA]</scope>
    <source>
        <strain evidence="10">RWD-64-598 SS2</strain>
    </source>
</reference>
<sequence length="545" mass="60104">MVLAGLLSCLTLTFHRVDGRRAESSTHSPPTLGPVSKLVISDRQISPDGFPRLATVVNGITPGPLIMAKKGDDFRVTVENELDDPSLAEATSVHWHGIFQHGSSWADGTSFVSQCPLIPDESFTHAFNAQDQAGTYFYHSHYKTQFCDGLRGPLVIYDPEDPHLDKYDVDDENTVITLTDWYHQLSPELADKYAPIISNTTLINGKGRYKGGPSEPLSVIEVEHGKAYRFRVVGMSCDRQFDFSIAEHTMTIIEVDGITIEPVEADIVTVFSGQRYSIVVRANQAVGNYWVRARPPDAMRPFTGGRNSAILRYTGADHSDPASQESEFDDDLVTPLLTPLTDSMIHPLVSPGAPGVPEIGQADVNINFELGNRNGLFTMNNVSFKPPSTPVLLQILNGRVHPSDIMPRGSVYELPLNKTIELSFPTTDAVPGWPHPIHLHGHVFDVVRSAGEEEPNFYNPARRDTVSLGNPGDNVTIRFVTDNVGPWFLHCHNDWHLLHGFAVVLAEGTRRTEHLRGRSDSWENLCPAYSAYGNSSEGALSSLPH</sequence>
<dbReference type="InterPro" id="IPR011706">
    <property type="entry name" value="Cu-oxidase_C"/>
</dbReference>
<dbReference type="Pfam" id="PF07732">
    <property type="entry name" value="Cu-oxidase_3"/>
    <property type="match status" value="1"/>
</dbReference>
<dbReference type="CDD" id="cd13903">
    <property type="entry name" value="CuRO_3_Tv-LCC_like"/>
    <property type="match status" value="1"/>
</dbReference>
<evidence type="ECO:0000256" key="2">
    <source>
        <dbReference type="ARBA" id="ARBA00023008"/>
    </source>
</evidence>
<protein>
    <submittedName>
        <fullName evidence="9">Laccase</fullName>
    </submittedName>
</protein>
<evidence type="ECO:0000259" key="8">
    <source>
        <dbReference type="Pfam" id="PF07732"/>
    </source>
</evidence>
<keyword evidence="3" id="KW-1015">Disulfide bond</keyword>
<dbReference type="AlphaFoldDB" id="R7SEA0"/>
<dbReference type="GO" id="GO:0005507">
    <property type="term" value="F:copper ion binding"/>
    <property type="evidence" value="ECO:0007669"/>
    <property type="project" value="InterPro"/>
</dbReference>
<dbReference type="Gene3D" id="2.60.40.420">
    <property type="entry name" value="Cupredoxins - blue copper proteins"/>
    <property type="match status" value="3"/>
</dbReference>
<dbReference type="OrthoDB" id="2121828at2759"/>
<dbReference type="Proteomes" id="UP000053558">
    <property type="component" value="Unassembled WGS sequence"/>
</dbReference>
<dbReference type="InterPro" id="IPR045087">
    <property type="entry name" value="Cu-oxidase_fam"/>
</dbReference>
<dbReference type="GeneID" id="19208575"/>
<gene>
    <name evidence="9" type="primary">Cplcc6</name>
    <name evidence="9" type="ORF">CONPUDRAFT_67591</name>
</gene>
<dbReference type="Pfam" id="PF07731">
    <property type="entry name" value="Cu-oxidase_2"/>
    <property type="match status" value="1"/>
</dbReference>
<dbReference type="GO" id="GO:0016491">
    <property type="term" value="F:oxidoreductase activity"/>
    <property type="evidence" value="ECO:0007669"/>
    <property type="project" value="InterPro"/>
</dbReference>
<evidence type="ECO:0000313" key="10">
    <source>
        <dbReference type="Proteomes" id="UP000053558"/>
    </source>
</evidence>
<feature type="domain" description="Plastocyanin-like" evidence="6">
    <location>
        <begin position="172"/>
        <end position="316"/>
    </location>
</feature>
<feature type="signal peptide" evidence="5">
    <location>
        <begin position="1"/>
        <end position="19"/>
    </location>
</feature>
<dbReference type="KEGG" id="cput:CONPUDRAFT_67591"/>
<comment type="similarity">
    <text evidence="1">Belongs to the multicopper oxidase family.</text>
</comment>
<dbReference type="SUPFAM" id="SSF49503">
    <property type="entry name" value="Cupredoxins"/>
    <property type="match status" value="3"/>
</dbReference>
<dbReference type="SMR" id="R7SEA0"/>